<evidence type="ECO:0000256" key="1">
    <source>
        <dbReference type="SAM" id="MobiDB-lite"/>
    </source>
</evidence>
<dbReference type="EMBL" id="JAUKUD010000003">
    <property type="protein sequence ID" value="KAK0749452.1"/>
    <property type="molecule type" value="Genomic_DNA"/>
</dbReference>
<comment type="caution">
    <text evidence="3">The sequence shown here is derived from an EMBL/GenBank/DDBJ whole genome shotgun (WGS) entry which is preliminary data.</text>
</comment>
<organism evidence="3 4">
    <name type="scientific">Schizothecium vesticola</name>
    <dbReference type="NCBI Taxonomy" id="314040"/>
    <lineage>
        <taxon>Eukaryota</taxon>
        <taxon>Fungi</taxon>
        <taxon>Dikarya</taxon>
        <taxon>Ascomycota</taxon>
        <taxon>Pezizomycotina</taxon>
        <taxon>Sordariomycetes</taxon>
        <taxon>Sordariomycetidae</taxon>
        <taxon>Sordariales</taxon>
        <taxon>Schizotheciaceae</taxon>
        <taxon>Schizothecium</taxon>
    </lineage>
</organism>
<gene>
    <name evidence="3" type="ORF">B0T18DRAFT_427573</name>
</gene>
<dbReference type="AlphaFoldDB" id="A0AA40F234"/>
<feature type="transmembrane region" description="Helical" evidence="2">
    <location>
        <begin position="88"/>
        <end position="110"/>
    </location>
</feature>
<dbReference type="Proteomes" id="UP001172155">
    <property type="component" value="Unassembled WGS sequence"/>
</dbReference>
<feature type="region of interest" description="Disordered" evidence="1">
    <location>
        <begin position="145"/>
        <end position="164"/>
    </location>
</feature>
<evidence type="ECO:0000313" key="3">
    <source>
        <dbReference type="EMBL" id="KAK0749452.1"/>
    </source>
</evidence>
<proteinExistence type="predicted"/>
<name>A0AA40F234_9PEZI</name>
<evidence type="ECO:0000313" key="4">
    <source>
        <dbReference type="Proteomes" id="UP001172155"/>
    </source>
</evidence>
<keyword evidence="2" id="KW-0812">Transmembrane</keyword>
<reference evidence="3" key="1">
    <citation type="submission" date="2023-06" db="EMBL/GenBank/DDBJ databases">
        <title>Genome-scale phylogeny and comparative genomics of the fungal order Sordariales.</title>
        <authorList>
            <consortium name="Lawrence Berkeley National Laboratory"/>
            <person name="Hensen N."/>
            <person name="Bonometti L."/>
            <person name="Westerberg I."/>
            <person name="Brannstrom I.O."/>
            <person name="Guillou S."/>
            <person name="Cros-Aarteil S."/>
            <person name="Calhoun S."/>
            <person name="Haridas S."/>
            <person name="Kuo A."/>
            <person name="Mondo S."/>
            <person name="Pangilinan J."/>
            <person name="Riley R."/>
            <person name="LaButti K."/>
            <person name="Andreopoulos B."/>
            <person name="Lipzen A."/>
            <person name="Chen C."/>
            <person name="Yanf M."/>
            <person name="Daum C."/>
            <person name="Ng V."/>
            <person name="Clum A."/>
            <person name="Steindorff A."/>
            <person name="Ohm R."/>
            <person name="Martin F."/>
            <person name="Silar P."/>
            <person name="Natvig D."/>
            <person name="Lalanne C."/>
            <person name="Gautier V."/>
            <person name="Ament-velasquez S.L."/>
            <person name="Kruys A."/>
            <person name="Hutchinson M.I."/>
            <person name="Powell A.J."/>
            <person name="Barry K."/>
            <person name="Miller A.N."/>
            <person name="Grigoriev I.V."/>
            <person name="Debuchy R."/>
            <person name="Gladieux P."/>
            <person name="Thoren M.H."/>
            <person name="Johannesson H."/>
        </authorList>
    </citation>
    <scope>NUCLEOTIDE SEQUENCE</scope>
    <source>
        <strain evidence="3">SMH3187-1</strain>
    </source>
</reference>
<evidence type="ECO:0000256" key="2">
    <source>
        <dbReference type="SAM" id="Phobius"/>
    </source>
</evidence>
<feature type="compositionally biased region" description="Basic and acidic residues" evidence="1">
    <location>
        <begin position="154"/>
        <end position="164"/>
    </location>
</feature>
<accession>A0AA40F234</accession>
<protein>
    <submittedName>
        <fullName evidence="3">Uncharacterized protein</fullName>
    </submittedName>
</protein>
<keyword evidence="4" id="KW-1185">Reference proteome</keyword>
<keyword evidence="2" id="KW-1133">Transmembrane helix</keyword>
<keyword evidence="2" id="KW-0472">Membrane</keyword>
<sequence length="164" mass="18020">MSAETVFRNTVDTRQPTSTEYLTSFTHRRPKSNTEVAVDGRRPTRGQRLDMDGVITITGVDAVVSVPVSSRLDTPCHLARLSRERDDVTVVVLSMAFFMIVLAVESWGFVCQRARRVAYGHGEIRLEDDEDGKCACGGALLVRSDPGEGEVMSEDEKVSSEVLG</sequence>